<name>A0ABX5SVM2_9MICO</name>
<keyword evidence="3" id="KW-0540">Nuclease</keyword>
<accession>A0ABX5SVM2</accession>
<dbReference type="Pfam" id="PF02720">
    <property type="entry name" value="DUF222"/>
    <property type="match status" value="1"/>
</dbReference>
<protein>
    <submittedName>
        <fullName evidence="3">HNH endonuclease</fullName>
    </submittedName>
</protein>
<evidence type="ECO:0000256" key="1">
    <source>
        <dbReference type="SAM" id="MobiDB-lite"/>
    </source>
</evidence>
<dbReference type="InterPro" id="IPR003870">
    <property type="entry name" value="DUF222"/>
</dbReference>
<keyword evidence="4" id="KW-1185">Reference proteome</keyword>
<dbReference type="Proteomes" id="UP000295748">
    <property type="component" value="Chromosome"/>
</dbReference>
<feature type="region of interest" description="Disordered" evidence="1">
    <location>
        <begin position="16"/>
        <end position="36"/>
    </location>
</feature>
<evidence type="ECO:0000313" key="4">
    <source>
        <dbReference type="Proteomes" id="UP000295748"/>
    </source>
</evidence>
<dbReference type="Gene3D" id="1.10.30.50">
    <property type="match status" value="1"/>
</dbReference>
<gene>
    <name evidence="3" type="ORF">E4K62_14870</name>
</gene>
<sequence>MLRLQALVWSAALDQDGAEPRDRAASHRRGVTLGAPQDGLVPVHGRLMPEVAAQLRRIFDAVLSPRVGGVAFREEPPAGSYADLDERPPVDDRRLAQRQHDALATALGAAAASGELPTIGGAAPTLVVSVREEDHLTGAGWAYAEGTDEPLSPACARHVACSGSIQRVVVDSRGRILRLGTEERVFNRHQRRSISLRDGGCLIPGCGVPAGWCEIHHVTEHAHGGPTHTDNGVLLCWFHHRFLDRSGWGIRMNRGVPEVRAPGWHDPHRRWRAVTRSRTRLLDLVGRRT</sequence>
<evidence type="ECO:0000259" key="2">
    <source>
        <dbReference type="SMART" id="SM00507"/>
    </source>
</evidence>
<feature type="domain" description="HNH nuclease" evidence="2">
    <location>
        <begin position="189"/>
        <end position="241"/>
    </location>
</feature>
<reference evidence="3 4" key="1">
    <citation type="submission" date="2019-03" db="EMBL/GenBank/DDBJ databases">
        <authorList>
            <person name="Dong K."/>
        </authorList>
    </citation>
    <scope>NUCLEOTIDE SEQUENCE [LARGE SCALE GENOMIC DNA]</scope>
    <source>
        <strain evidence="4">dk512</strain>
    </source>
</reference>
<dbReference type="SMART" id="SM00507">
    <property type="entry name" value="HNHc"/>
    <property type="match status" value="1"/>
</dbReference>
<keyword evidence="3" id="KW-0378">Hydrolase</keyword>
<organism evidence="3 4">
    <name type="scientific">Microbacterium wangchenii</name>
    <dbReference type="NCBI Taxonomy" id="2541726"/>
    <lineage>
        <taxon>Bacteria</taxon>
        <taxon>Bacillati</taxon>
        <taxon>Actinomycetota</taxon>
        <taxon>Actinomycetes</taxon>
        <taxon>Micrococcales</taxon>
        <taxon>Microbacteriaceae</taxon>
        <taxon>Microbacterium</taxon>
    </lineage>
</organism>
<dbReference type="EMBL" id="CP038266">
    <property type="protein sequence ID" value="QBR89852.1"/>
    <property type="molecule type" value="Genomic_DNA"/>
</dbReference>
<evidence type="ECO:0000313" key="3">
    <source>
        <dbReference type="EMBL" id="QBR89852.1"/>
    </source>
</evidence>
<proteinExistence type="predicted"/>
<dbReference type="CDD" id="cd00085">
    <property type="entry name" value="HNHc"/>
    <property type="match status" value="1"/>
</dbReference>
<dbReference type="InterPro" id="IPR003615">
    <property type="entry name" value="HNH_nuc"/>
</dbReference>
<dbReference type="GO" id="GO:0004519">
    <property type="term" value="F:endonuclease activity"/>
    <property type="evidence" value="ECO:0007669"/>
    <property type="project" value="UniProtKB-KW"/>
</dbReference>
<keyword evidence="3" id="KW-0255">Endonuclease</keyword>